<dbReference type="Proteomes" id="UP000192042">
    <property type="component" value="Chromosome I"/>
</dbReference>
<dbReference type="AlphaFoldDB" id="A0A1W1I0F3"/>
<protein>
    <recommendedName>
        <fullName evidence="3">Transporter</fullName>
    </recommendedName>
</protein>
<evidence type="ECO:0000313" key="2">
    <source>
        <dbReference type="Proteomes" id="UP000192042"/>
    </source>
</evidence>
<dbReference type="STRING" id="1325564.NSJP_0316"/>
<dbReference type="KEGG" id="nja:NSJP_0316"/>
<dbReference type="OrthoDB" id="9799112at2"/>
<sequence length="347" mass="38063">MLADRTNRVAAGALIRLSFTLASLLSLHDPAYGIDWVPTDAEMARYRESWNPPTHGTTFTSSADLARQGQWYVRAYVQGQIGSGQYVNSPSSTSTATPFSPDAVSPAAILYYGLTRHVSVAMGVSWIYWRSDKPDSEGNTSGGGIGSTSLIFKYRPIVQNPDSWRPSISLYTKLSLPTNRWFGTPEIPGGFTPLSRVPSSRFEAAAVTEGLLFRKNVEPFRITGNVFYSYNLPGPSSTVGMTAYAGDLISSHLALEHVLDQRTGFGYLLEFATLNQLTTRLDGHPTNTTPASFWLLGVQPGLEYTFSRYESGAKLVGAIGVMFTIAGQNDIRAVYPNISFKYFFDQN</sequence>
<dbReference type="EMBL" id="LT828648">
    <property type="protein sequence ID" value="SLM46488.1"/>
    <property type="molecule type" value="Genomic_DNA"/>
</dbReference>
<gene>
    <name evidence="1" type="ORF">NSJP_0316</name>
</gene>
<evidence type="ECO:0008006" key="3">
    <source>
        <dbReference type="Google" id="ProtNLM"/>
    </source>
</evidence>
<proteinExistence type="predicted"/>
<accession>A0A1W1I0F3</accession>
<reference evidence="1 2" key="1">
    <citation type="submission" date="2017-03" db="EMBL/GenBank/DDBJ databases">
        <authorList>
            <person name="Afonso C.L."/>
            <person name="Miller P.J."/>
            <person name="Scott M.A."/>
            <person name="Spackman E."/>
            <person name="Goraichik I."/>
            <person name="Dimitrov K.M."/>
            <person name="Suarez D.L."/>
            <person name="Swayne D.E."/>
        </authorList>
    </citation>
    <scope>NUCLEOTIDE SEQUENCE [LARGE SCALE GENOMIC DNA]</scope>
    <source>
        <strain evidence="1">Genome sequencing of Nitrospira japonica strain NJ11</strain>
    </source>
</reference>
<name>A0A1W1I0F3_9BACT</name>
<evidence type="ECO:0000313" key="1">
    <source>
        <dbReference type="EMBL" id="SLM46488.1"/>
    </source>
</evidence>
<keyword evidence="2" id="KW-1185">Reference proteome</keyword>
<organism evidence="1 2">
    <name type="scientific">Nitrospira japonica</name>
    <dbReference type="NCBI Taxonomy" id="1325564"/>
    <lineage>
        <taxon>Bacteria</taxon>
        <taxon>Pseudomonadati</taxon>
        <taxon>Nitrospirota</taxon>
        <taxon>Nitrospiria</taxon>
        <taxon>Nitrospirales</taxon>
        <taxon>Nitrospiraceae</taxon>
        <taxon>Nitrospira</taxon>
    </lineage>
</organism>